<accession>A0A4U9D162</accession>
<evidence type="ECO:0000256" key="3">
    <source>
        <dbReference type="ARBA" id="ARBA00022573"/>
    </source>
</evidence>
<reference evidence="6 7" key="1">
    <citation type="submission" date="2019-04" db="EMBL/GenBank/DDBJ databases">
        <authorList>
            <consortium name="Pathogen Informatics"/>
        </authorList>
    </citation>
    <scope>NUCLEOTIDE SEQUENCE [LARGE SCALE GENOMIC DNA]</scope>
    <source>
        <strain evidence="6 7">NCTC9185</strain>
    </source>
</reference>
<protein>
    <submittedName>
        <fullName evidence="6">Cobyric acid synthase</fullName>
    </submittedName>
</protein>
<dbReference type="AlphaFoldDB" id="A0A4U9D162"/>
<dbReference type="SUPFAM" id="SSF52317">
    <property type="entry name" value="Class I glutamine amidotransferase-like"/>
    <property type="match status" value="1"/>
</dbReference>
<dbReference type="GO" id="GO:0003824">
    <property type="term" value="F:catalytic activity"/>
    <property type="evidence" value="ECO:0007669"/>
    <property type="project" value="InterPro"/>
</dbReference>
<comment type="similarity">
    <text evidence="2">Belongs to the CobB/CobQ family. CobQ subfamily.</text>
</comment>
<evidence type="ECO:0000256" key="4">
    <source>
        <dbReference type="ARBA" id="ARBA00022962"/>
    </source>
</evidence>
<dbReference type="Gene3D" id="3.40.50.880">
    <property type="match status" value="1"/>
</dbReference>
<gene>
    <name evidence="6" type="primary">cobQ_1</name>
    <name evidence="6" type="ORF">NCTC9185_03311</name>
</gene>
<proteinExistence type="inferred from homology"/>
<dbReference type="InterPro" id="IPR011698">
    <property type="entry name" value="GATase_3"/>
</dbReference>
<name>A0A4U9D162_RAOTE</name>
<comment type="pathway">
    <text evidence="1">Cofactor biosynthesis; adenosylcobalamin biosynthesis.</text>
</comment>
<keyword evidence="3" id="KW-0169">Cobalamin biosynthesis</keyword>
<keyword evidence="4" id="KW-0315">Glutamine amidotransferase</keyword>
<dbReference type="InterPro" id="IPR029062">
    <property type="entry name" value="Class_I_gatase-like"/>
</dbReference>
<evidence type="ECO:0000256" key="2">
    <source>
        <dbReference type="ARBA" id="ARBA00006205"/>
    </source>
</evidence>
<dbReference type="PANTHER" id="PTHR21343">
    <property type="entry name" value="DETHIOBIOTIN SYNTHETASE"/>
    <property type="match status" value="1"/>
</dbReference>
<dbReference type="Proteomes" id="UP000339249">
    <property type="component" value="Unassembled WGS sequence"/>
</dbReference>
<dbReference type="PROSITE" id="PS51274">
    <property type="entry name" value="GATASE_COBBQ"/>
    <property type="match status" value="1"/>
</dbReference>
<evidence type="ECO:0000313" key="7">
    <source>
        <dbReference type="Proteomes" id="UP000339249"/>
    </source>
</evidence>
<evidence type="ECO:0000256" key="1">
    <source>
        <dbReference type="ARBA" id="ARBA00004953"/>
    </source>
</evidence>
<dbReference type="Pfam" id="PF07685">
    <property type="entry name" value="GATase_3"/>
    <property type="match status" value="1"/>
</dbReference>
<dbReference type="GO" id="GO:0009236">
    <property type="term" value="P:cobalamin biosynthetic process"/>
    <property type="evidence" value="ECO:0007669"/>
    <property type="project" value="UniProtKB-KW"/>
</dbReference>
<dbReference type="EMBL" id="CABDVU010000001">
    <property type="protein sequence ID" value="VTN11357.1"/>
    <property type="molecule type" value="Genomic_DNA"/>
</dbReference>
<dbReference type="PANTHER" id="PTHR21343:SF1">
    <property type="entry name" value="COBYRIC ACID SYNTHASE"/>
    <property type="match status" value="1"/>
</dbReference>
<evidence type="ECO:0000259" key="5">
    <source>
        <dbReference type="Pfam" id="PF07685"/>
    </source>
</evidence>
<sequence length="149" mass="15710">MLQAHQQGIPLLGICGGYQMLGETIFDDVESGLGMLPGLGLLNTVTHFARHKTTTLVEATMAAALPGWLAAPPRCACAATKFIWVKRPGKATAGPLLQLEKEGRTVADGAMTDDGLAFGTYLHGLFDSDDFTRALVNGLRQRKGLASAG</sequence>
<organism evidence="6 7">
    <name type="scientific">Raoultella terrigena</name>
    <name type="common">Klebsiella terrigena</name>
    <dbReference type="NCBI Taxonomy" id="577"/>
    <lineage>
        <taxon>Bacteria</taxon>
        <taxon>Pseudomonadati</taxon>
        <taxon>Pseudomonadota</taxon>
        <taxon>Gammaproteobacteria</taxon>
        <taxon>Enterobacterales</taxon>
        <taxon>Enterobacteriaceae</taxon>
        <taxon>Klebsiella/Raoultella group</taxon>
        <taxon>Raoultella</taxon>
    </lineage>
</organism>
<evidence type="ECO:0000313" key="6">
    <source>
        <dbReference type="EMBL" id="VTN11357.1"/>
    </source>
</evidence>
<feature type="domain" description="CobB/CobQ-like glutamine amidotransferase" evidence="5">
    <location>
        <begin position="3"/>
        <end position="131"/>
    </location>
</feature>